<evidence type="ECO:0000256" key="4">
    <source>
        <dbReference type="ARBA" id="ARBA00022692"/>
    </source>
</evidence>
<feature type="coiled-coil region" evidence="7">
    <location>
        <begin position="124"/>
        <end position="151"/>
    </location>
</feature>
<dbReference type="GO" id="GO:0009279">
    <property type="term" value="C:cell outer membrane"/>
    <property type="evidence" value="ECO:0007669"/>
    <property type="project" value="UniProtKB-SubCell"/>
</dbReference>
<dbReference type="InterPro" id="IPR003423">
    <property type="entry name" value="OMP_efflux"/>
</dbReference>
<accession>E6PFQ3</accession>
<dbReference type="Gene3D" id="1.20.1600.10">
    <property type="entry name" value="Outer membrane efflux proteins (OEP)"/>
    <property type="match status" value="1"/>
</dbReference>
<keyword evidence="7" id="KW-0175">Coiled coil</keyword>
<keyword evidence="4" id="KW-0812">Transmembrane</keyword>
<comment type="subcellular location">
    <subcellularLocation>
        <location evidence="1">Cell outer membrane</location>
    </subcellularLocation>
</comment>
<evidence type="ECO:0000256" key="6">
    <source>
        <dbReference type="ARBA" id="ARBA00023237"/>
    </source>
</evidence>
<evidence type="ECO:0000256" key="1">
    <source>
        <dbReference type="ARBA" id="ARBA00004442"/>
    </source>
</evidence>
<keyword evidence="3" id="KW-1134">Transmembrane beta strand</keyword>
<dbReference type="AlphaFoldDB" id="E6PFQ3"/>
<protein>
    <recommendedName>
        <fullName evidence="9">TolC family protein</fullName>
    </recommendedName>
</protein>
<evidence type="ECO:0000256" key="7">
    <source>
        <dbReference type="SAM" id="Coils"/>
    </source>
</evidence>
<dbReference type="InterPro" id="IPR051906">
    <property type="entry name" value="TolC-like"/>
</dbReference>
<keyword evidence="2" id="KW-0813">Transport</keyword>
<dbReference type="GO" id="GO:0015562">
    <property type="term" value="F:efflux transmembrane transporter activity"/>
    <property type="evidence" value="ECO:0007669"/>
    <property type="project" value="InterPro"/>
</dbReference>
<organism evidence="8">
    <name type="scientific">mine drainage metagenome</name>
    <dbReference type="NCBI Taxonomy" id="410659"/>
    <lineage>
        <taxon>unclassified sequences</taxon>
        <taxon>metagenomes</taxon>
        <taxon>ecological metagenomes</taxon>
    </lineage>
</organism>
<keyword evidence="5" id="KW-0472">Membrane</keyword>
<dbReference type="EMBL" id="CABL01000008">
    <property type="protein sequence ID" value="CBH75290.1"/>
    <property type="molecule type" value="Genomic_DNA"/>
</dbReference>
<keyword evidence="6" id="KW-0998">Cell outer membrane</keyword>
<dbReference type="SUPFAM" id="SSF56954">
    <property type="entry name" value="Outer membrane efflux proteins (OEP)"/>
    <property type="match status" value="1"/>
</dbReference>
<evidence type="ECO:0008006" key="9">
    <source>
        <dbReference type="Google" id="ProtNLM"/>
    </source>
</evidence>
<evidence type="ECO:0000256" key="5">
    <source>
        <dbReference type="ARBA" id="ARBA00023136"/>
    </source>
</evidence>
<evidence type="ECO:0000313" key="8">
    <source>
        <dbReference type="EMBL" id="CBH75290.1"/>
    </source>
</evidence>
<dbReference type="GO" id="GO:1990281">
    <property type="term" value="C:efflux pump complex"/>
    <property type="evidence" value="ECO:0007669"/>
    <property type="project" value="TreeGrafter"/>
</dbReference>
<reference evidence="8" key="1">
    <citation type="submission" date="2009-10" db="EMBL/GenBank/DDBJ databases">
        <title>Diversity of trophic interactions inside an arsenic-rich microbial ecosystem.</title>
        <authorList>
            <person name="Bertin P.N."/>
            <person name="Heinrich-Salmeron A."/>
            <person name="Pelletier E."/>
            <person name="Goulhen-Chollet F."/>
            <person name="Arsene-Ploetze F."/>
            <person name="Gallien S."/>
            <person name="Calteau A."/>
            <person name="Vallenet D."/>
            <person name="Casiot C."/>
            <person name="Chane-Woon-Ming B."/>
            <person name="Giloteaux L."/>
            <person name="Barakat M."/>
            <person name="Bonnefoy V."/>
            <person name="Bruneel O."/>
            <person name="Chandler M."/>
            <person name="Cleiss J."/>
            <person name="Duran R."/>
            <person name="Elbaz-Poulichet F."/>
            <person name="Fonknechten N."/>
            <person name="Lauga B."/>
            <person name="Mornico D."/>
            <person name="Ortet P."/>
            <person name="Schaeffer C."/>
            <person name="Siguier P."/>
            <person name="Alexander Thil Smith A."/>
            <person name="Van Dorsselaer A."/>
            <person name="Weissenbach J."/>
            <person name="Medigue C."/>
            <person name="Le Paslier D."/>
        </authorList>
    </citation>
    <scope>NUCLEOTIDE SEQUENCE</scope>
</reference>
<dbReference type="GO" id="GO:0015288">
    <property type="term" value="F:porin activity"/>
    <property type="evidence" value="ECO:0007669"/>
    <property type="project" value="TreeGrafter"/>
</dbReference>
<dbReference type="PANTHER" id="PTHR30026:SF20">
    <property type="entry name" value="OUTER MEMBRANE PROTEIN TOLC"/>
    <property type="match status" value="1"/>
</dbReference>
<evidence type="ECO:0000256" key="2">
    <source>
        <dbReference type="ARBA" id="ARBA00022448"/>
    </source>
</evidence>
<evidence type="ECO:0000256" key="3">
    <source>
        <dbReference type="ARBA" id="ARBA00022452"/>
    </source>
</evidence>
<name>E6PFQ3_9ZZZZ</name>
<gene>
    <name evidence="8" type="ORF">CARN1_1307</name>
</gene>
<dbReference type="Pfam" id="PF02321">
    <property type="entry name" value="OEP"/>
    <property type="match status" value="2"/>
</dbReference>
<dbReference type="PANTHER" id="PTHR30026">
    <property type="entry name" value="OUTER MEMBRANE PROTEIN TOLC"/>
    <property type="match status" value="1"/>
</dbReference>
<proteinExistence type="predicted"/>
<comment type="caution">
    <text evidence="8">The sequence shown here is derived from an EMBL/GenBank/DDBJ whole genome shotgun (WGS) entry which is preliminary data.</text>
</comment>
<sequence length="471" mass="49711">MRRLLFVWISAPALLAGALFAGPAGAAPQPLTLRQAVAFALAHNSTVAASAAALASARSSFAVQKTQNLPTATASLNNIMSKSSNYGGAYAVIGAQQQSVFSQNTAQLQAQYTLTTGGLSGIQLAVAKTNLEQAKANLRNARAQVATSVTAAFNTVVQNDELVNVDRGDLQYQQLLLQNARVKERAGVAAGVDVLSARVSVARSESTLVAARANVANALDSLCQSIGAPLDTPFALPKKLALPALPAISLKKIERIALANRADIASARDALRVADLNRKSWLPQLFPQIQLSAALGNQFSPTNAVFTQQQLDNEYAAGLIPSRILVPRGTPGFWQIQAVSTFNLPIVDYGARRLSRVNYEAAVKSAKLALVNAKLVALNDVRSAYRAAKAALAQVGFAKQEARLGIESAHIKQLQYRAGVAALSDVVQAQQTSISAQSDLISARVAYVNALVRLRTSMGIFSPTNAVADLH</sequence>